<dbReference type="EMBL" id="CP013200">
    <property type="protein sequence ID" value="ALO68115.1"/>
    <property type="molecule type" value="Genomic_DNA"/>
</dbReference>
<reference evidence="6 7" key="2">
    <citation type="journal article" date="2016" name="J. Biotechnol.">
        <title>Complete genome sequence of Arthrobacter alpinus ERGS4:06, a yellow pigmented bacterium tolerant to cold and radiations isolated from Sikkim Himalaya.</title>
        <authorList>
            <person name="Kumar R."/>
            <person name="Singh D."/>
            <person name="Swarnkar M.K."/>
            <person name="Singh A.K."/>
            <person name="Kumar S."/>
        </authorList>
    </citation>
    <scope>NUCLEOTIDE SEQUENCE [LARGE SCALE GENOMIC DNA]</scope>
    <source>
        <strain evidence="6 7">ERGS4:06</strain>
    </source>
</reference>
<gene>
    <name evidence="6" type="ORF">AS189_18465</name>
</gene>
<evidence type="ECO:0000256" key="3">
    <source>
        <dbReference type="ARBA" id="ARBA00023163"/>
    </source>
</evidence>
<dbReference type="CDD" id="cd01392">
    <property type="entry name" value="HTH_LacI"/>
    <property type="match status" value="1"/>
</dbReference>
<dbReference type="SUPFAM" id="SSF53822">
    <property type="entry name" value="Periplasmic binding protein-like I"/>
    <property type="match status" value="1"/>
</dbReference>
<dbReference type="PROSITE" id="PS50932">
    <property type="entry name" value="HTH_LACI_2"/>
    <property type="match status" value="1"/>
</dbReference>
<evidence type="ECO:0000259" key="5">
    <source>
        <dbReference type="PROSITE" id="PS50943"/>
    </source>
</evidence>
<dbReference type="SMART" id="SM00354">
    <property type="entry name" value="HTH_LACI"/>
    <property type="match status" value="1"/>
</dbReference>
<dbReference type="InterPro" id="IPR028082">
    <property type="entry name" value="Peripla_BP_I"/>
</dbReference>
<dbReference type="SUPFAM" id="SSF47413">
    <property type="entry name" value="lambda repressor-like DNA-binding domains"/>
    <property type="match status" value="1"/>
</dbReference>
<dbReference type="Pfam" id="PF13377">
    <property type="entry name" value="Peripla_BP_3"/>
    <property type="match status" value="1"/>
</dbReference>
<dbReference type="Gene3D" id="3.40.50.2300">
    <property type="match status" value="2"/>
</dbReference>
<dbReference type="Gene3D" id="1.10.260.40">
    <property type="entry name" value="lambda repressor-like DNA-binding domains"/>
    <property type="match status" value="1"/>
</dbReference>
<accession>A0A0S2M2V4</accession>
<dbReference type="InterPro" id="IPR010982">
    <property type="entry name" value="Lambda_DNA-bd_dom_sf"/>
</dbReference>
<dbReference type="Proteomes" id="UP000059574">
    <property type="component" value="Chromosome"/>
</dbReference>
<dbReference type="OrthoDB" id="3227375at2"/>
<keyword evidence="3" id="KW-0804">Transcription</keyword>
<dbReference type="CDD" id="cd06296">
    <property type="entry name" value="PBP1_CatR-like"/>
    <property type="match status" value="1"/>
</dbReference>
<name>A0A0S2M2V4_9MICC</name>
<dbReference type="GO" id="GO:0000976">
    <property type="term" value="F:transcription cis-regulatory region binding"/>
    <property type="evidence" value="ECO:0007669"/>
    <property type="project" value="TreeGrafter"/>
</dbReference>
<sequence length="338" mass="36579">MVKGRITIAEIAEELGVSVPTISRVLNGREDVAAQTRIRVEEALTRHNYRKPVAPNSPFRSADLLDLVFHEAGSGWALEVIRGVEQAAGPEHIGVVLSQLGGSRRPSKEWLDSIMARRSIGVVLVLSGLDEAQRQQLDARSIPYVVIDAHGEPASNVPTVGSNNWNGGLVATRHLIELGHKRIAMISGPSDVLCSRARVDGFKSAHDEVGLRYDPALIRWGNFEKEAGYHHGLELLRGPNRPTAIFAGSDYQALGVMRAARELGLLIPRDLSIVGYDNLPVSDWLTPPLTTVNQPLAEMAMLATQTLISMARGKSIASPRVELGTDLVIRESTAPPAG</sequence>
<dbReference type="RefSeq" id="WP_062292316.1">
    <property type="nucleotide sequence ID" value="NZ_CP013200.1"/>
</dbReference>
<dbReference type="InterPro" id="IPR000843">
    <property type="entry name" value="HTH_LacI"/>
</dbReference>
<evidence type="ECO:0000256" key="2">
    <source>
        <dbReference type="ARBA" id="ARBA00023125"/>
    </source>
</evidence>
<protein>
    <submittedName>
        <fullName evidence="6">LacI family transcriptional regulator</fullName>
    </submittedName>
</protein>
<keyword evidence="2" id="KW-0238">DNA-binding</keyword>
<evidence type="ECO:0000313" key="6">
    <source>
        <dbReference type="EMBL" id="ALO68115.1"/>
    </source>
</evidence>
<dbReference type="PANTHER" id="PTHR30146">
    <property type="entry name" value="LACI-RELATED TRANSCRIPTIONAL REPRESSOR"/>
    <property type="match status" value="1"/>
</dbReference>
<dbReference type="InterPro" id="IPR046335">
    <property type="entry name" value="LacI/GalR-like_sensor"/>
</dbReference>
<keyword evidence="1" id="KW-0805">Transcription regulation</keyword>
<evidence type="ECO:0000256" key="1">
    <source>
        <dbReference type="ARBA" id="ARBA00023015"/>
    </source>
</evidence>
<organism evidence="6 7">
    <name type="scientific">Arthrobacter alpinus</name>
    <dbReference type="NCBI Taxonomy" id="656366"/>
    <lineage>
        <taxon>Bacteria</taxon>
        <taxon>Bacillati</taxon>
        <taxon>Actinomycetota</taxon>
        <taxon>Actinomycetes</taxon>
        <taxon>Micrococcales</taxon>
        <taxon>Micrococcaceae</taxon>
        <taxon>Arthrobacter</taxon>
    </lineage>
</organism>
<reference evidence="7" key="1">
    <citation type="submission" date="2015-11" db="EMBL/GenBank/DDBJ databases">
        <authorList>
            <person name="Kumar R."/>
            <person name="Singh D."/>
            <person name="Swarnkar M.K."/>
            <person name="Singh A.K."/>
            <person name="Kumar S."/>
        </authorList>
    </citation>
    <scope>NUCLEOTIDE SEQUENCE [LARGE SCALE GENOMIC DNA]</scope>
    <source>
        <strain evidence="7">ERGS4:06</strain>
    </source>
</reference>
<evidence type="ECO:0000313" key="7">
    <source>
        <dbReference type="Proteomes" id="UP000059574"/>
    </source>
</evidence>
<feature type="domain" description="HTH lacI-type" evidence="4">
    <location>
        <begin position="6"/>
        <end position="61"/>
    </location>
</feature>
<dbReference type="Pfam" id="PF00356">
    <property type="entry name" value="LacI"/>
    <property type="match status" value="1"/>
</dbReference>
<dbReference type="GO" id="GO:0003700">
    <property type="term" value="F:DNA-binding transcription factor activity"/>
    <property type="evidence" value="ECO:0007669"/>
    <property type="project" value="TreeGrafter"/>
</dbReference>
<feature type="domain" description="HTH cro/C1-type" evidence="5">
    <location>
        <begin position="6"/>
        <end position="50"/>
    </location>
</feature>
<dbReference type="PANTHER" id="PTHR30146:SF153">
    <property type="entry name" value="LACTOSE OPERON REPRESSOR"/>
    <property type="match status" value="1"/>
</dbReference>
<proteinExistence type="predicted"/>
<dbReference type="InterPro" id="IPR001387">
    <property type="entry name" value="Cro/C1-type_HTH"/>
</dbReference>
<dbReference type="PROSITE" id="PS50943">
    <property type="entry name" value="HTH_CROC1"/>
    <property type="match status" value="1"/>
</dbReference>
<evidence type="ECO:0000259" key="4">
    <source>
        <dbReference type="PROSITE" id="PS50932"/>
    </source>
</evidence>
<dbReference type="AlphaFoldDB" id="A0A0S2M2V4"/>